<feature type="region of interest" description="Disordered" evidence="2">
    <location>
        <begin position="192"/>
        <end position="221"/>
    </location>
</feature>
<dbReference type="SUPFAM" id="SSF69349">
    <property type="entry name" value="Phage fibre proteins"/>
    <property type="match status" value="1"/>
</dbReference>
<keyword evidence="6" id="KW-0436">Ligase</keyword>
<gene>
    <name evidence="6" type="primary">vgrG1_4</name>
    <name evidence="6" type="ORF">CUZ56_01740</name>
</gene>
<feature type="domain" description="Putative type VI secretion system Rhs element associated Vgr" evidence="5">
    <location>
        <begin position="488"/>
        <end position="596"/>
    </location>
</feature>
<evidence type="ECO:0000313" key="6">
    <source>
        <dbReference type="EMBL" id="RUS66461.1"/>
    </source>
</evidence>
<dbReference type="Gene3D" id="2.40.50.230">
    <property type="entry name" value="Gp5 N-terminal domain"/>
    <property type="match status" value="1"/>
</dbReference>
<dbReference type="InterPro" id="IPR050708">
    <property type="entry name" value="T6SS_VgrG/RHS"/>
</dbReference>
<dbReference type="EC" id="6.3.2.-" evidence="6"/>
<dbReference type="AlphaFoldDB" id="A0A433SCJ4"/>
<comment type="caution">
    <text evidence="6">The sequence shown here is derived from an EMBL/GenBank/DDBJ whole genome shotgun (WGS) entry which is preliminary data.</text>
</comment>
<keyword evidence="7" id="KW-1185">Reference proteome</keyword>
<dbReference type="PANTHER" id="PTHR32305:SF11">
    <property type="entry name" value="TYPE VI SECRETION SYSTEM SPIKE PROTEIN VGRG3"/>
    <property type="match status" value="1"/>
</dbReference>
<dbReference type="InterPro" id="IPR037026">
    <property type="entry name" value="Vgr_OB-fold_dom_sf"/>
</dbReference>
<dbReference type="InterPro" id="IPR028244">
    <property type="entry name" value="T6SS_Rhs_Vgr_dom"/>
</dbReference>
<dbReference type="GO" id="GO:0016874">
    <property type="term" value="F:ligase activity"/>
    <property type="evidence" value="ECO:0007669"/>
    <property type="project" value="UniProtKB-KW"/>
</dbReference>
<dbReference type="InterPro" id="IPR006533">
    <property type="entry name" value="T6SS_Vgr_RhsGE"/>
</dbReference>
<dbReference type="Gene3D" id="3.55.50.10">
    <property type="entry name" value="Baseplate protein-like domains"/>
    <property type="match status" value="1"/>
</dbReference>
<dbReference type="NCBIfam" id="TIGR03361">
    <property type="entry name" value="VI_Rhs_Vgr"/>
    <property type="match status" value="1"/>
</dbReference>
<dbReference type="Pfam" id="PF10106">
    <property type="entry name" value="DUF2345"/>
    <property type="match status" value="1"/>
</dbReference>
<evidence type="ECO:0000313" key="7">
    <source>
        <dbReference type="Proteomes" id="UP000286947"/>
    </source>
</evidence>
<dbReference type="SUPFAM" id="SSF69279">
    <property type="entry name" value="Phage tail proteins"/>
    <property type="match status" value="2"/>
</dbReference>
<dbReference type="Pfam" id="PF13296">
    <property type="entry name" value="T6SS_Vgr"/>
    <property type="match status" value="1"/>
</dbReference>
<dbReference type="SUPFAM" id="SSF69255">
    <property type="entry name" value="gp5 N-terminal domain-like"/>
    <property type="match status" value="1"/>
</dbReference>
<evidence type="ECO:0000259" key="3">
    <source>
        <dbReference type="Pfam" id="PF04717"/>
    </source>
</evidence>
<feature type="domain" description="Gp5/Type VI secretion system Vgr protein OB-fold" evidence="3">
    <location>
        <begin position="399"/>
        <end position="466"/>
    </location>
</feature>
<dbReference type="RefSeq" id="WP_126979953.1">
    <property type="nucleotide sequence ID" value="NZ_PQSP01000004.1"/>
</dbReference>
<feature type="domain" description="DUF2345" evidence="4">
    <location>
        <begin position="626"/>
        <end position="755"/>
    </location>
</feature>
<evidence type="ECO:0000259" key="5">
    <source>
        <dbReference type="Pfam" id="PF13296"/>
    </source>
</evidence>
<dbReference type="Pfam" id="PF04717">
    <property type="entry name" value="Phage_base_V"/>
    <property type="match status" value="1"/>
</dbReference>
<dbReference type="Gene3D" id="2.30.110.50">
    <property type="match status" value="1"/>
</dbReference>
<dbReference type="Gene3D" id="4.10.220.110">
    <property type="match status" value="1"/>
</dbReference>
<evidence type="ECO:0000259" key="4">
    <source>
        <dbReference type="Pfam" id="PF10106"/>
    </source>
</evidence>
<dbReference type="Proteomes" id="UP000286947">
    <property type="component" value="Unassembled WGS sequence"/>
</dbReference>
<evidence type="ECO:0000256" key="1">
    <source>
        <dbReference type="ARBA" id="ARBA00005558"/>
    </source>
</evidence>
<organism evidence="6 7">
    <name type="scientific">Saezia sanguinis</name>
    <dbReference type="NCBI Taxonomy" id="1965230"/>
    <lineage>
        <taxon>Bacteria</taxon>
        <taxon>Pseudomonadati</taxon>
        <taxon>Pseudomonadota</taxon>
        <taxon>Betaproteobacteria</taxon>
        <taxon>Burkholderiales</taxon>
        <taxon>Saeziaceae</taxon>
        <taxon>Saezia</taxon>
    </lineage>
</organism>
<evidence type="ECO:0000256" key="2">
    <source>
        <dbReference type="SAM" id="MobiDB-lite"/>
    </source>
</evidence>
<dbReference type="OrthoDB" id="1907165at2"/>
<protein>
    <submittedName>
        <fullName evidence="6">Actin cross-linking toxin VgrG1</fullName>
        <ecNumber evidence="6">6.3.2.-</ecNumber>
    </submittedName>
</protein>
<name>A0A433SCJ4_9BURK</name>
<reference evidence="6 7" key="1">
    <citation type="submission" date="2018-01" db="EMBL/GenBank/DDBJ databases">
        <title>Saezia sanguinis gen. nov., sp. nov., in the order Burkholderiales isolated from human blood.</title>
        <authorList>
            <person name="Medina-Pascual M.J."/>
            <person name="Valdezate S."/>
            <person name="Monzon S."/>
            <person name="Cuesta I."/>
            <person name="Carrasco G."/>
            <person name="Villalon P."/>
            <person name="Saez-Nieto J.A."/>
        </authorList>
    </citation>
    <scope>NUCLEOTIDE SEQUENCE [LARGE SCALE GENOMIC DNA]</scope>
    <source>
        <strain evidence="6 7">CNM695-12</strain>
    </source>
</reference>
<dbReference type="InterPro" id="IPR018769">
    <property type="entry name" value="VgrG2_DUF2345"/>
</dbReference>
<dbReference type="NCBIfam" id="TIGR01646">
    <property type="entry name" value="vgr_GE"/>
    <property type="match status" value="1"/>
</dbReference>
<accession>A0A433SCJ4</accession>
<dbReference type="Pfam" id="PF05954">
    <property type="entry name" value="Phage_GPD"/>
    <property type="match status" value="1"/>
</dbReference>
<dbReference type="PANTHER" id="PTHR32305">
    <property type="match status" value="1"/>
</dbReference>
<proteinExistence type="inferred from homology"/>
<dbReference type="EMBL" id="PQSP01000004">
    <property type="protein sequence ID" value="RUS66461.1"/>
    <property type="molecule type" value="Genomic_DNA"/>
</dbReference>
<dbReference type="InterPro" id="IPR017847">
    <property type="entry name" value="T6SS_RhsGE_Vgr_subset"/>
</dbReference>
<comment type="similarity">
    <text evidence="1">Belongs to the VgrG protein family.</text>
</comment>
<sequence length="844" mass="93388">MAQTDLHFSFEPASGVAFDVIEFHLVEALNEPYQLEVELISSDPAVDFGKLLDQPALFTIWRGAVPVRRVHGIVSDFSQSNTGFRRTRYHAVMEPQLARTQLCSDWRIFQQQSIPEILAWVFKENRLTDYGVYQQQTHLQREYCVQADETDFDFIQRLVAEEGFVYGFRHSEQGHQMVLTDVIQTLGAIGQEDGQENGQSGDKQAKPVLYQPNPAGDKPQPALRRFTYQEKVRTARQTQRDYTFKNPRYNQEQASTGHDMPTQSAAYERYDYPGRYKQDAAGVPFTQTRLQSLRRDAKTAVAIGDDARVEPGIAFQLDGHPRDDMNIFWRPVRVEHSGKQHTSAEEEAANAQVSTQYEQTAYLVPAQAEWKAVIPAKPHLHGPEIAHVVGPEGEEIYTDEYGRVKVQFPWDREGESDEHSSCWIRVAQNWAGASWGHMAIPRIGQEVIVDFLDGDPDQPMITGRSYDATNPTPYKLPALKTLSTIKSKEHKGSGLNELLIDDTTGEIKTQLRSTHAATQLNLGFLTHPREQDGTGEPRGEGFELRTDFNGAVRAARGLYIGTDGRTEAVGGQLDVAELRKCVDGLQSLVRSLLDTANAHEAPEARYDDFENLVDAVNHLGAGANDRSEEEGAKPIVAVSAPDGIAMATPKSVMIGARRNLEFAAEKDAHMTVNQQLHLVSGDAMSLFAVTGGIKQIANQDDIHLQAQHGTLIGESQEAIRFATAGHMTLVAKKRLTLTCGGSYITLTESGIEFGGKVGNMRMPVNVSGPASLSEQVNSWGDAAFDQRVRLVRAGKPVANYKFELVRADGSIISGVTDAEGWTPVQKALVPEDYAVRLLGPADVK</sequence>
<dbReference type="InterPro" id="IPR006531">
    <property type="entry name" value="Gp5/Vgr_OB"/>
</dbReference>